<keyword evidence="3" id="KW-0326">Glycosidase</keyword>
<keyword evidence="2 5" id="KW-0378">Hydrolase</keyword>
<dbReference type="InterPro" id="IPR001360">
    <property type="entry name" value="Glyco_hydro_1"/>
</dbReference>
<name>A0AAD4HFT9_9AGAM</name>
<proteinExistence type="inferred from homology"/>
<dbReference type="GO" id="GO:0008422">
    <property type="term" value="F:beta-glucosidase activity"/>
    <property type="evidence" value="ECO:0007669"/>
    <property type="project" value="TreeGrafter"/>
</dbReference>
<dbReference type="PANTHER" id="PTHR10353:SF36">
    <property type="entry name" value="LP05116P"/>
    <property type="match status" value="1"/>
</dbReference>
<dbReference type="SUPFAM" id="SSF51445">
    <property type="entry name" value="(Trans)glycosidases"/>
    <property type="match status" value="1"/>
</dbReference>
<evidence type="ECO:0000313" key="6">
    <source>
        <dbReference type="Proteomes" id="UP001195769"/>
    </source>
</evidence>
<dbReference type="InterPro" id="IPR017853">
    <property type="entry name" value="GH"/>
</dbReference>
<dbReference type="Proteomes" id="UP001195769">
    <property type="component" value="Unassembled WGS sequence"/>
</dbReference>
<dbReference type="Pfam" id="PF00232">
    <property type="entry name" value="Glyco_hydro_1"/>
    <property type="match status" value="1"/>
</dbReference>
<keyword evidence="6" id="KW-1185">Reference proteome</keyword>
<dbReference type="EMBL" id="JABBWK010000077">
    <property type="protein sequence ID" value="KAG1894611.1"/>
    <property type="molecule type" value="Genomic_DNA"/>
</dbReference>
<dbReference type="PANTHER" id="PTHR10353">
    <property type="entry name" value="GLYCOSYL HYDROLASE"/>
    <property type="match status" value="1"/>
</dbReference>
<sequence length="449" mass="49838">MQRILDRLSKDSAQPQRKDDWLRAAAIEDISEQRAAWMADVLVAAVSPQYPDKLVSSARLAIFAMMSTDRQRLVGSRVPMLFQLLRQIALILQGAFDTMQPGPSNTFTTMSLFTSICHYRGSDLRLNKAANQFVLLTFQIPSALARIIQCALVIQEVPPFRERMPHHPASDFMTSAEIANKLPKDFIWGFATASFQIEGSANVDGRGKSICDDFSKQPGKTMDGRDGDVATDSYRLWKEEIALLAQYGVKSCRFSLSWSRIILLGGRNDPVNPKGIALYSNFINALLEHHIIPFVVTLYHWDLPQALHGRYGGWSNKDQIVQDYVRYAKASCPVILQTESSTGVCASGIRSPCVFRLTVNEPWCVSILGYGRGVFAPGRSSDRGRSPKATPPPNRGCASTTHCLVGHSVILSHAYAIKLYREEFKAVQGGQIGITLNGDWAMPYNDSPH</sequence>
<evidence type="ECO:0000256" key="1">
    <source>
        <dbReference type="ARBA" id="ARBA00010838"/>
    </source>
</evidence>
<evidence type="ECO:0000256" key="4">
    <source>
        <dbReference type="RuleBase" id="RU003690"/>
    </source>
</evidence>
<protein>
    <submittedName>
        <fullName evidence="5">Glycoside hydrolase superfamily</fullName>
    </submittedName>
</protein>
<evidence type="ECO:0000313" key="5">
    <source>
        <dbReference type="EMBL" id="KAG1894611.1"/>
    </source>
</evidence>
<dbReference type="GeneID" id="64662343"/>
<reference evidence="5" key="1">
    <citation type="journal article" date="2020" name="New Phytol.">
        <title>Comparative genomics reveals dynamic genome evolution in host specialist ectomycorrhizal fungi.</title>
        <authorList>
            <person name="Lofgren L.A."/>
            <person name="Nguyen N.H."/>
            <person name="Vilgalys R."/>
            <person name="Ruytinx J."/>
            <person name="Liao H.L."/>
            <person name="Branco S."/>
            <person name="Kuo A."/>
            <person name="LaButti K."/>
            <person name="Lipzen A."/>
            <person name="Andreopoulos W."/>
            <person name="Pangilinan J."/>
            <person name="Riley R."/>
            <person name="Hundley H."/>
            <person name="Na H."/>
            <person name="Barry K."/>
            <person name="Grigoriev I.V."/>
            <person name="Stajich J.E."/>
            <person name="Kennedy P.G."/>
        </authorList>
    </citation>
    <scope>NUCLEOTIDE SEQUENCE</scope>
    <source>
        <strain evidence="5">FC203</strain>
    </source>
</reference>
<dbReference type="AlphaFoldDB" id="A0AAD4HFT9"/>
<dbReference type="RefSeq" id="XP_041220187.1">
    <property type="nucleotide sequence ID" value="XM_041368045.1"/>
</dbReference>
<organism evidence="5 6">
    <name type="scientific">Suillus fuscotomentosus</name>
    <dbReference type="NCBI Taxonomy" id="1912939"/>
    <lineage>
        <taxon>Eukaryota</taxon>
        <taxon>Fungi</taxon>
        <taxon>Dikarya</taxon>
        <taxon>Basidiomycota</taxon>
        <taxon>Agaricomycotina</taxon>
        <taxon>Agaricomycetes</taxon>
        <taxon>Agaricomycetidae</taxon>
        <taxon>Boletales</taxon>
        <taxon>Suillineae</taxon>
        <taxon>Suillaceae</taxon>
        <taxon>Suillus</taxon>
    </lineage>
</organism>
<dbReference type="PROSITE" id="PS00653">
    <property type="entry name" value="GLYCOSYL_HYDROL_F1_2"/>
    <property type="match status" value="1"/>
</dbReference>
<comment type="similarity">
    <text evidence="1 4">Belongs to the glycosyl hydrolase 1 family.</text>
</comment>
<evidence type="ECO:0000256" key="2">
    <source>
        <dbReference type="ARBA" id="ARBA00022801"/>
    </source>
</evidence>
<gene>
    <name evidence="5" type="ORF">F5891DRAFT_1195052</name>
</gene>
<accession>A0AAD4HFT9</accession>
<dbReference type="GO" id="GO:0005975">
    <property type="term" value="P:carbohydrate metabolic process"/>
    <property type="evidence" value="ECO:0007669"/>
    <property type="project" value="InterPro"/>
</dbReference>
<dbReference type="Gene3D" id="3.20.20.80">
    <property type="entry name" value="Glycosidases"/>
    <property type="match status" value="1"/>
</dbReference>
<comment type="caution">
    <text evidence="5">The sequence shown here is derived from an EMBL/GenBank/DDBJ whole genome shotgun (WGS) entry which is preliminary data.</text>
</comment>
<evidence type="ECO:0000256" key="3">
    <source>
        <dbReference type="ARBA" id="ARBA00023295"/>
    </source>
</evidence>
<dbReference type="InterPro" id="IPR033132">
    <property type="entry name" value="GH_1_N_CS"/>
</dbReference>